<organism evidence="1 2">
    <name type="scientific">Accumulibacter regalis</name>
    <dbReference type="NCBI Taxonomy" id="522306"/>
    <lineage>
        <taxon>Bacteria</taxon>
        <taxon>Pseudomonadati</taxon>
        <taxon>Pseudomonadota</taxon>
        <taxon>Betaproteobacteria</taxon>
        <taxon>Candidatus Accumulibacter</taxon>
    </lineage>
</organism>
<protein>
    <submittedName>
        <fullName evidence="1">Uncharacterized protein</fullName>
    </submittedName>
</protein>
<comment type="caution">
    <text evidence="1">The sequence shown here is derived from an EMBL/GenBank/DDBJ whole genome shotgun (WGS) entry which is preliminary data.</text>
</comment>
<accession>A0A011NTI0</accession>
<name>A0A011NTI0_ACCRE</name>
<dbReference type="AlphaFoldDB" id="A0A011NTI0"/>
<evidence type="ECO:0000313" key="1">
    <source>
        <dbReference type="EMBL" id="EXI86038.1"/>
    </source>
</evidence>
<gene>
    <name evidence="1" type="ORF">AW11_03247</name>
</gene>
<dbReference type="eggNOG" id="ENOG50332AX">
    <property type="taxonomic scope" value="Bacteria"/>
</dbReference>
<sequence length="84" mass="9129">MKPRLILPTEVKVCATCSYWDGERKVDTELRVVVVSDSCVGECLVQSKASPSLNDVRGESEHCAWEHLAPEEDDPDGMAGGKPA</sequence>
<keyword evidence="2" id="KW-1185">Reference proteome</keyword>
<proteinExistence type="predicted"/>
<dbReference type="PATRIC" id="fig|1454004.3.peg.3349"/>
<reference evidence="1" key="1">
    <citation type="submission" date="2014-02" db="EMBL/GenBank/DDBJ databases">
        <title>Expanding our view of genomic diversity in Candidatus Accumulibacter clades.</title>
        <authorList>
            <person name="Skennerton C.T."/>
            <person name="Barr J.J."/>
            <person name="Slater F.R."/>
            <person name="Bond P.L."/>
            <person name="Tyson G.W."/>
        </authorList>
    </citation>
    <scope>NUCLEOTIDE SEQUENCE [LARGE SCALE GENOMIC DNA]</scope>
</reference>
<dbReference type="Proteomes" id="UP000022141">
    <property type="component" value="Unassembled WGS sequence"/>
</dbReference>
<dbReference type="EMBL" id="JEMY01000046">
    <property type="protein sequence ID" value="EXI86038.1"/>
    <property type="molecule type" value="Genomic_DNA"/>
</dbReference>
<evidence type="ECO:0000313" key="2">
    <source>
        <dbReference type="Proteomes" id="UP000022141"/>
    </source>
</evidence>